<feature type="non-terminal residue" evidence="7">
    <location>
        <position position="1"/>
    </location>
</feature>
<evidence type="ECO:0000256" key="2">
    <source>
        <dbReference type="ARBA" id="ARBA00022786"/>
    </source>
</evidence>
<dbReference type="Gene3D" id="3.10.110.10">
    <property type="entry name" value="Ubiquitin Conjugating Enzyme"/>
    <property type="match status" value="1"/>
</dbReference>
<feature type="active site" description="Glycyl thioester intermediate" evidence="3">
    <location>
        <position position="257"/>
    </location>
</feature>
<feature type="domain" description="UBC core" evidence="6">
    <location>
        <begin position="173"/>
        <end position="319"/>
    </location>
</feature>
<accession>T2MEF4</accession>
<dbReference type="GO" id="GO:0005524">
    <property type="term" value="F:ATP binding"/>
    <property type="evidence" value="ECO:0007669"/>
    <property type="project" value="UniProtKB-UniRule"/>
</dbReference>
<dbReference type="GO" id="GO:0016567">
    <property type="term" value="P:protein ubiquitination"/>
    <property type="evidence" value="ECO:0007669"/>
    <property type="project" value="UniProtKB-ARBA"/>
</dbReference>
<dbReference type="FunFam" id="3.10.110.10:FF:000015">
    <property type="entry name" value="Ubiquitin-conjugating enzyme E2 N"/>
    <property type="match status" value="1"/>
</dbReference>
<evidence type="ECO:0000313" key="7">
    <source>
        <dbReference type="EMBL" id="CDG70613.1"/>
    </source>
</evidence>
<evidence type="ECO:0000256" key="1">
    <source>
        <dbReference type="ARBA" id="ARBA00022679"/>
    </source>
</evidence>
<evidence type="ECO:0000256" key="5">
    <source>
        <dbReference type="SAM" id="Phobius"/>
    </source>
</evidence>
<dbReference type="PANTHER" id="PTHR24068">
    <property type="entry name" value="UBIQUITIN-CONJUGATING ENZYME E2"/>
    <property type="match status" value="1"/>
</dbReference>
<feature type="transmembrane region" description="Helical" evidence="5">
    <location>
        <begin position="156"/>
        <end position="174"/>
    </location>
</feature>
<keyword evidence="5" id="KW-0812">Transmembrane</keyword>
<dbReference type="PROSITE" id="PS00183">
    <property type="entry name" value="UBC_1"/>
    <property type="match status" value="1"/>
</dbReference>
<dbReference type="PROSITE" id="PS50127">
    <property type="entry name" value="UBC_2"/>
    <property type="match status" value="1"/>
</dbReference>
<evidence type="ECO:0000259" key="6">
    <source>
        <dbReference type="PROSITE" id="PS50127"/>
    </source>
</evidence>
<keyword evidence="1" id="KW-0808">Transferase</keyword>
<keyword evidence="2 4" id="KW-0833">Ubl conjugation pathway</keyword>
<dbReference type="InterPro" id="IPR016135">
    <property type="entry name" value="UBQ-conjugating_enzyme/RWD"/>
</dbReference>
<keyword evidence="4" id="KW-0067">ATP-binding</keyword>
<keyword evidence="4" id="KW-0547">Nucleotide-binding</keyword>
<dbReference type="CDD" id="cd23813">
    <property type="entry name" value="UBCc_UBE2N"/>
    <property type="match status" value="1"/>
</dbReference>
<keyword evidence="5" id="KW-0472">Membrane</keyword>
<dbReference type="InterPro" id="IPR023313">
    <property type="entry name" value="UBQ-conjugating_AS"/>
</dbReference>
<dbReference type="OrthoDB" id="7851174at2759"/>
<evidence type="ECO:0000256" key="3">
    <source>
        <dbReference type="PROSITE-ProRule" id="PRU10133"/>
    </source>
</evidence>
<keyword evidence="5" id="KW-1133">Transmembrane helix</keyword>
<feature type="transmembrane region" description="Helical" evidence="5">
    <location>
        <begin position="117"/>
        <end position="136"/>
    </location>
</feature>
<dbReference type="AlphaFoldDB" id="T2MEF4"/>
<dbReference type="EMBL" id="HAAD01004381">
    <property type="protein sequence ID" value="CDG70613.1"/>
    <property type="molecule type" value="mRNA"/>
</dbReference>
<comment type="similarity">
    <text evidence="4">Belongs to the ubiquitin-conjugating enzyme family.</text>
</comment>
<name>T2MEF4_HYDVU</name>
<evidence type="ECO:0000256" key="4">
    <source>
        <dbReference type="RuleBase" id="RU362109"/>
    </source>
</evidence>
<sequence>MSIIYADDTNLFQSHTDVYKLFLKTNNELINISKWFKCNKLTLNTNKTKWIPFHSFSKKRSLPDIMPQIYIDETLIKRDSVIRFLGVYLDENITWKNHINHVTTKQKLDERVTVKHFNCILCLLIIGKTLIVFKLLTPLPPLKNRKLVTRNKNFAAGSFLTHILFGIFTMASGLPRRITKETNRLLTEPVKGITAVPDEQNARYFHVTIAGPGESPFEGGIFKLELFLPEEYPMAAPKVRFLTKIYHPNVDKLGRICLDILKDKWSPALQIRTVLLSIQALLSAPNPDDPLANDVAEKWKVNEEQAIETARAWTRLYASANTQ</sequence>
<organism evidence="7">
    <name type="scientific">Hydra vulgaris</name>
    <name type="common">Hydra</name>
    <name type="synonym">Hydra attenuata</name>
    <dbReference type="NCBI Taxonomy" id="6087"/>
    <lineage>
        <taxon>Eukaryota</taxon>
        <taxon>Metazoa</taxon>
        <taxon>Cnidaria</taxon>
        <taxon>Hydrozoa</taxon>
        <taxon>Hydroidolina</taxon>
        <taxon>Anthoathecata</taxon>
        <taxon>Aplanulata</taxon>
        <taxon>Hydridae</taxon>
        <taxon>Hydra</taxon>
    </lineage>
</organism>
<dbReference type="InterPro" id="IPR000608">
    <property type="entry name" value="UBC"/>
</dbReference>
<dbReference type="GO" id="GO:0016740">
    <property type="term" value="F:transferase activity"/>
    <property type="evidence" value="ECO:0007669"/>
    <property type="project" value="UniProtKB-KW"/>
</dbReference>
<reference evidence="7" key="1">
    <citation type="journal article" date="2013" name="Genome Biol. Evol.">
        <title>Punctuated emergences of genetic and phenotypic innovations in eumetazoan, bilaterian, euteleostome, and hominidae ancestors.</title>
        <authorList>
            <person name="Wenger Y."/>
            <person name="Galliot B."/>
        </authorList>
    </citation>
    <scope>NUCLEOTIDE SEQUENCE</scope>
    <source>
        <tissue evidence="7">Whole animals</tissue>
    </source>
</reference>
<dbReference type="Pfam" id="PF00179">
    <property type="entry name" value="UQ_con"/>
    <property type="match status" value="1"/>
</dbReference>
<protein>
    <submittedName>
        <fullName evidence="7">Ubiquitin-conjugating enzyme E2 N</fullName>
    </submittedName>
</protein>
<dbReference type="SUPFAM" id="SSF54495">
    <property type="entry name" value="UBC-like"/>
    <property type="match status" value="1"/>
</dbReference>
<gene>
    <name evidence="7" type="primary">UBE2N</name>
</gene>
<dbReference type="SMART" id="SM00212">
    <property type="entry name" value="UBCc"/>
    <property type="match status" value="1"/>
</dbReference>
<proteinExistence type="evidence at transcript level"/>